<proteinExistence type="predicted"/>
<name>M3ARB3_PSEFD</name>
<dbReference type="PANTHER" id="PTHR28187">
    <property type="entry name" value="PROTEIN RCR1-RELATED"/>
    <property type="match status" value="1"/>
</dbReference>
<feature type="compositionally biased region" description="Low complexity" evidence="1">
    <location>
        <begin position="96"/>
        <end position="109"/>
    </location>
</feature>
<organism evidence="3 4">
    <name type="scientific">Pseudocercospora fijiensis (strain CIRAD86)</name>
    <name type="common">Black leaf streak disease fungus</name>
    <name type="synonym">Mycosphaerella fijiensis</name>
    <dbReference type="NCBI Taxonomy" id="383855"/>
    <lineage>
        <taxon>Eukaryota</taxon>
        <taxon>Fungi</taxon>
        <taxon>Dikarya</taxon>
        <taxon>Ascomycota</taxon>
        <taxon>Pezizomycotina</taxon>
        <taxon>Dothideomycetes</taxon>
        <taxon>Dothideomycetidae</taxon>
        <taxon>Mycosphaerellales</taxon>
        <taxon>Mycosphaerellaceae</taxon>
        <taxon>Pseudocercospora</taxon>
    </lineage>
</organism>
<protein>
    <recommendedName>
        <fullName evidence="5">Chitin synthesis regulation, Congo red resistance, RCR protein</fullName>
    </recommendedName>
</protein>
<evidence type="ECO:0000256" key="1">
    <source>
        <dbReference type="SAM" id="MobiDB-lite"/>
    </source>
</evidence>
<dbReference type="Proteomes" id="UP000016932">
    <property type="component" value="Unassembled WGS sequence"/>
</dbReference>
<dbReference type="RefSeq" id="XP_007928897.1">
    <property type="nucleotide sequence ID" value="XM_007930706.1"/>
</dbReference>
<dbReference type="GO" id="GO:0016192">
    <property type="term" value="P:vesicle-mediated transport"/>
    <property type="evidence" value="ECO:0007669"/>
    <property type="project" value="TreeGrafter"/>
</dbReference>
<dbReference type="InterPro" id="IPR020999">
    <property type="entry name" value="Chitin_synth_reg_RCR"/>
</dbReference>
<sequence>MAYCYRNTFGRTVCRGSRWGNWGRWVLLAVVIGVVLLIALLFACISARKRRKNGRKPFYGTGWAARGPVTHATENKPNVYAEQGGYYGTQNPSYNPPAYHGHYPPGGAAQDFSGSNAQPGMYRPPQYPPPTAGRNDGVVR</sequence>
<evidence type="ECO:0000256" key="2">
    <source>
        <dbReference type="SAM" id="Phobius"/>
    </source>
</evidence>
<dbReference type="OrthoDB" id="3556830at2759"/>
<evidence type="ECO:0008006" key="5">
    <source>
        <dbReference type="Google" id="ProtNLM"/>
    </source>
</evidence>
<dbReference type="Pfam" id="PF12273">
    <property type="entry name" value="RCR"/>
    <property type="match status" value="1"/>
</dbReference>
<dbReference type="KEGG" id="pfj:MYCFIDRAFT_77778"/>
<evidence type="ECO:0000313" key="3">
    <source>
        <dbReference type="EMBL" id="EME79977.1"/>
    </source>
</evidence>
<feature type="region of interest" description="Disordered" evidence="1">
    <location>
        <begin position="81"/>
        <end position="140"/>
    </location>
</feature>
<reference evidence="3 4" key="1">
    <citation type="journal article" date="2012" name="PLoS Pathog.">
        <title>Diverse lifestyles and strategies of plant pathogenesis encoded in the genomes of eighteen Dothideomycetes fungi.</title>
        <authorList>
            <person name="Ohm R.A."/>
            <person name="Feau N."/>
            <person name="Henrissat B."/>
            <person name="Schoch C.L."/>
            <person name="Horwitz B.A."/>
            <person name="Barry K.W."/>
            <person name="Condon B.J."/>
            <person name="Copeland A.C."/>
            <person name="Dhillon B."/>
            <person name="Glaser F."/>
            <person name="Hesse C.N."/>
            <person name="Kosti I."/>
            <person name="LaButti K."/>
            <person name="Lindquist E.A."/>
            <person name="Lucas S."/>
            <person name="Salamov A.A."/>
            <person name="Bradshaw R.E."/>
            <person name="Ciuffetti L."/>
            <person name="Hamelin R.C."/>
            <person name="Kema G.H.J."/>
            <person name="Lawrence C."/>
            <person name="Scott J.A."/>
            <person name="Spatafora J.W."/>
            <person name="Turgeon B.G."/>
            <person name="de Wit P.J.G.M."/>
            <person name="Zhong S."/>
            <person name="Goodwin S.B."/>
            <person name="Grigoriev I.V."/>
        </authorList>
    </citation>
    <scope>NUCLEOTIDE SEQUENCE [LARGE SCALE GENOMIC DNA]</scope>
    <source>
        <strain evidence="3 4">CIRAD86</strain>
    </source>
</reference>
<gene>
    <name evidence="3" type="ORF">MYCFIDRAFT_77778</name>
</gene>
<keyword evidence="2" id="KW-1133">Transmembrane helix</keyword>
<dbReference type="eggNOG" id="ENOG502S9KM">
    <property type="taxonomic scope" value="Eukaryota"/>
</dbReference>
<keyword evidence="2" id="KW-0472">Membrane</keyword>
<evidence type="ECO:0000313" key="4">
    <source>
        <dbReference type="Proteomes" id="UP000016932"/>
    </source>
</evidence>
<dbReference type="HOGENOM" id="CLU_131051_1_0_1"/>
<accession>M3ARB3</accession>
<keyword evidence="4" id="KW-1185">Reference proteome</keyword>
<dbReference type="EMBL" id="KB446561">
    <property type="protein sequence ID" value="EME79977.1"/>
    <property type="molecule type" value="Genomic_DNA"/>
</dbReference>
<keyword evidence="2" id="KW-0812">Transmembrane</keyword>
<dbReference type="PANTHER" id="PTHR28187:SF1">
    <property type="entry name" value="PROTEIN RCR1-RELATED"/>
    <property type="match status" value="1"/>
</dbReference>
<dbReference type="GeneID" id="19341362"/>
<feature type="transmembrane region" description="Helical" evidence="2">
    <location>
        <begin position="25"/>
        <end position="47"/>
    </location>
</feature>
<dbReference type="AlphaFoldDB" id="M3ARB3"/>
<dbReference type="VEuPathDB" id="FungiDB:MYCFIDRAFT_77778"/>